<dbReference type="Proteomes" id="UP000799423">
    <property type="component" value="Unassembled WGS sequence"/>
</dbReference>
<dbReference type="CDD" id="cd00866">
    <property type="entry name" value="PEBP_euk"/>
    <property type="match status" value="1"/>
</dbReference>
<evidence type="ECO:0000256" key="1">
    <source>
        <dbReference type="SAM" id="MobiDB-lite"/>
    </source>
</evidence>
<feature type="compositionally biased region" description="Low complexity" evidence="1">
    <location>
        <begin position="213"/>
        <end position="224"/>
    </location>
</feature>
<reference evidence="2" key="1">
    <citation type="submission" date="2020-01" db="EMBL/GenBank/DDBJ databases">
        <authorList>
            <consortium name="DOE Joint Genome Institute"/>
            <person name="Haridas S."/>
            <person name="Albert R."/>
            <person name="Binder M."/>
            <person name="Bloem J."/>
            <person name="Labutti K."/>
            <person name="Salamov A."/>
            <person name="Andreopoulos B."/>
            <person name="Baker S.E."/>
            <person name="Barry K."/>
            <person name="Bills G."/>
            <person name="Bluhm B.H."/>
            <person name="Cannon C."/>
            <person name="Castanera R."/>
            <person name="Culley D.E."/>
            <person name="Daum C."/>
            <person name="Ezra D."/>
            <person name="Gonzalez J.B."/>
            <person name="Henrissat B."/>
            <person name="Kuo A."/>
            <person name="Liang C."/>
            <person name="Lipzen A."/>
            <person name="Lutzoni F."/>
            <person name="Magnuson J."/>
            <person name="Mondo S."/>
            <person name="Nolan M."/>
            <person name="Ohm R."/>
            <person name="Pangilinan J."/>
            <person name="Park H.-J."/>
            <person name="Ramirez L."/>
            <person name="Alfaro M."/>
            <person name="Sun H."/>
            <person name="Tritt A."/>
            <person name="Yoshinaga Y."/>
            <person name="Zwiers L.-H."/>
            <person name="Turgeon B.G."/>
            <person name="Goodwin S.B."/>
            <person name="Spatafora J.W."/>
            <person name="Crous P.W."/>
            <person name="Grigoriev I.V."/>
        </authorList>
    </citation>
    <scope>NUCLEOTIDE SEQUENCE</scope>
    <source>
        <strain evidence="2">IPT5</strain>
    </source>
</reference>
<dbReference type="OrthoDB" id="5231984at2759"/>
<dbReference type="Gene3D" id="3.90.280.10">
    <property type="entry name" value="PEBP-like"/>
    <property type="match status" value="1"/>
</dbReference>
<feature type="compositionally biased region" description="Polar residues" evidence="1">
    <location>
        <begin position="244"/>
        <end position="261"/>
    </location>
</feature>
<organism evidence="2 3">
    <name type="scientific">Plenodomus tracheiphilus IPT5</name>
    <dbReference type="NCBI Taxonomy" id="1408161"/>
    <lineage>
        <taxon>Eukaryota</taxon>
        <taxon>Fungi</taxon>
        <taxon>Dikarya</taxon>
        <taxon>Ascomycota</taxon>
        <taxon>Pezizomycotina</taxon>
        <taxon>Dothideomycetes</taxon>
        <taxon>Pleosporomycetidae</taxon>
        <taxon>Pleosporales</taxon>
        <taxon>Pleosporineae</taxon>
        <taxon>Leptosphaeriaceae</taxon>
        <taxon>Plenodomus</taxon>
    </lineage>
</organism>
<dbReference type="SUPFAM" id="SSF49777">
    <property type="entry name" value="PEBP-like"/>
    <property type="match status" value="1"/>
</dbReference>
<protein>
    <submittedName>
        <fullName evidence="2">Uncharacterized protein</fullName>
    </submittedName>
</protein>
<proteinExistence type="predicted"/>
<dbReference type="InterPro" id="IPR036610">
    <property type="entry name" value="PEBP-like_sf"/>
</dbReference>
<dbReference type="EMBL" id="MU006304">
    <property type="protein sequence ID" value="KAF2850885.1"/>
    <property type="molecule type" value="Genomic_DNA"/>
</dbReference>
<feature type="compositionally biased region" description="Polar residues" evidence="1">
    <location>
        <begin position="273"/>
        <end position="288"/>
    </location>
</feature>
<keyword evidence="3" id="KW-1185">Reference proteome</keyword>
<evidence type="ECO:0000313" key="3">
    <source>
        <dbReference type="Proteomes" id="UP000799423"/>
    </source>
</evidence>
<dbReference type="InterPro" id="IPR035810">
    <property type="entry name" value="PEBP_euk"/>
</dbReference>
<evidence type="ECO:0000313" key="2">
    <source>
        <dbReference type="EMBL" id="KAF2850885.1"/>
    </source>
</evidence>
<sequence length="339" mass="34675">MVLIKHAMISISSLAIANAQRAPKIVPTDLQSGFDSSTQIQASYTGQAVNGFLDGTVFEKNAVSQEPTFALGDSTGISPTTLYTILLIDTTCPNTRILHYARANFKNNFDITNINTSSAALLDYKAPGAFGETGDNRQYSFLLYTNPGRREITELKLPNEGEAFDVKQFQDDNGLPDASAGVGMVVKLGGDAGCGGGEAANTLPASLATPRPGRSSTVAGSSTAVATRTAAETLLTSSRASVVPSGNATVSRGTASPTTAVGQSSQSDDGSSEDATTAVQSGAGPSTITSTIDLATLTPSATGSPTSSGGLAEQTASAGSRFLSGSTWMLVPVLALAFW</sequence>
<accession>A0A6A7B948</accession>
<feature type="region of interest" description="Disordered" evidence="1">
    <location>
        <begin position="237"/>
        <end position="288"/>
    </location>
</feature>
<feature type="region of interest" description="Disordered" evidence="1">
    <location>
        <begin position="203"/>
        <end position="224"/>
    </location>
</feature>
<gene>
    <name evidence="2" type="ORF">T440DRAFT_74267</name>
</gene>
<dbReference type="AlphaFoldDB" id="A0A6A7B948"/>
<name>A0A6A7B948_9PLEO</name>